<gene>
    <name evidence="1" type="ORF">ACE5LO_00730</name>
</gene>
<keyword evidence="2" id="KW-1185">Reference proteome</keyword>
<reference evidence="1 2" key="1">
    <citation type="submission" date="2024-09" db="EMBL/GenBank/DDBJ databases">
        <title>Paenibacillus zeirhizospherea sp. nov., isolated from surface of the maize (Zea mays) roots in a horticulture field, Hungary.</title>
        <authorList>
            <person name="Marton D."/>
            <person name="Farkas M."/>
            <person name="Bedics A."/>
            <person name="Toth E."/>
            <person name="Tancsics A."/>
            <person name="Boka K."/>
            <person name="Marati G."/>
            <person name="Kriszt B."/>
            <person name="Cserhati M."/>
        </authorList>
    </citation>
    <scope>NUCLEOTIDE SEQUENCE [LARGE SCALE GENOMIC DNA]</scope>
    <source>
        <strain evidence="1 2">JCM 18446</strain>
    </source>
</reference>
<evidence type="ECO:0000313" key="2">
    <source>
        <dbReference type="Proteomes" id="UP001580430"/>
    </source>
</evidence>
<name>A0ABV5BXX7_9BACL</name>
<accession>A0ABV5BXX7</accession>
<protein>
    <submittedName>
        <fullName evidence="1">Uncharacterized protein</fullName>
    </submittedName>
</protein>
<organism evidence="1 2">
    <name type="scientific">Paenibacillus medicaginis</name>
    <dbReference type="NCBI Taxonomy" id="1470560"/>
    <lineage>
        <taxon>Bacteria</taxon>
        <taxon>Bacillati</taxon>
        <taxon>Bacillota</taxon>
        <taxon>Bacilli</taxon>
        <taxon>Bacillales</taxon>
        <taxon>Paenibacillaceae</taxon>
        <taxon>Paenibacillus</taxon>
    </lineage>
</organism>
<dbReference type="RefSeq" id="WP_375518160.1">
    <property type="nucleotide sequence ID" value="NZ_JBHIRY010000001.1"/>
</dbReference>
<comment type="caution">
    <text evidence="1">The sequence shown here is derived from an EMBL/GenBank/DDBJ whole genome shotgun (WGS) entry which is preliminary data.</text>
</comment>
<dbReference type="EMBL" id="JBHIRY010000001">
    <property type="protein sequence ID" value="MFB5758907.1"/>
    <property type="molecule type" value="Genomic_DNA"/>
</dbReference>
<sequence length="100" mass="11882">MEKGGGYTIMPVVGDRIKIVLKQPYTKTEIKEFGCHPDIDGKKGTVINIEEYWKKVKLYKIKLDEIMQPHELHKYTEFNEPFDIYKETSESIELIYERRV</sequence>
<proteinExistence type="predicted"/>
<dbReference type="Proteomes" id="UP001580430">
    <property type="component" value="Unassembled WGS sequence"/>
</dbReference>
<evidence type="ECO:0000313" key="1">
    <source>
        <dbReference type="EMBL" id="MFB5758907.1"/>
    </source>
</evidence>